<name>A0ABT5YV71_9ACTN</name>
<evidence type="ECO:0000313" key="1">
    <source>
        <dbReference type="EMBL" id="MDF2255492.1"/>
    </source>
</evidence>
<keyword evidence="2" id="KW-1185">Reference proteome</keyword>
<dbReference type="Pfam" id="PF11535">
    <property type="entry name" value="Calci_bind_CcbP"/>
    <property type="match status" value="1"/>
</dbReference>
<sequence>MTDDAELDRVIEIVLTDAYGEDEEAVAWETVLEDVIDVPAQAELLGETVAAIHIGVPSGRAEVTARCRKSGVGNGGEVSLADLTFPPQTEAAWIHAAYRRYLGLAPFPAGPRPSWTWPPE</sequence>
<organism evidence="1 2">
    <name type="scientific">Streptantibioticus ferralitis</name>
    <dbReference type="NCBI Taxonomy" id="236510"/>
    <lineage>
        <taxon>Bacteria</taxon>
        <taxon>Bacillati</taxon>
        <taxon>Actinomycetota</taxon>
        <taxon>Actinomycetes</taxon>
        <taxon>Kitasatosporales</taxon>
        <taxon>Streptomycetaceae</taxon>
        <taxon>Streptantibioticus</taxon>
    </lineage>
</organism>
<dbReference type="Proteomes" id="UP001220022">
    <property type="component" value="Unassembled WGS sequence"/>
</dbReference>
<accession>A0ABT5YV71</accession>
<reference evidence="1 2" key="1">
    <citation type="submission" date="2023-03" db="EMBL/GenBank/DDBJ databases">
        <title>Draft genome sequence of type strain Streptomyces ferralitis JCM 14344.</title>
        <authorList>
            <person name="Klaysubun C."/>
            <person name="Duangmal K."/>
        </authorList>
    </citation>
    <scope>NUCLEOTIDE SEQUENCE [LARGE SCALE GENOMIC DNA]</scope>
    <source>
        <strain evidence="1 2">JCM 14344</strain>
    </source>
</reference>
<dbReference type="RefSeq" id="WP_275809989.1">
    <property type="nucleotide sequence ID" value="NZ_BAAANM010000035.1"/>
</dbReference>
<comment type="caution">
    <text evidence="1">The sequence shown here is derived from an EMBL/GenBank/DDBJ whole genome shotgun (WGS) entry which is preliminary data.</text>
</comment>
<gene>
    <name evidence="1" type="ORF">P2L57_07065</name>
</gene>
<dbReference type="InterPro" id="IPR020994">
    <property type="entry name" value="Uncharacterised_Ca-bd_CcbP"/>
</dbReference>
<dbReference type="EMBL" id="JARHTQ010000003">
    <property type="protein sequence ID" value="MDF2255492.1"/>
    <property type="molecule type" value="Genomic_DNA"/>
</dbReference>
<protein>
    <submittedName>
        <fullName evidence="1">Calcium-binding protein</fullName>
    </submittedName>
</protein>
<evidence type="ECO:0000313" key="2">
    <source>
        <dbReference type="Proteomes" id="UP001220022"/>
    </source>
</evidence>
<proteinExistence type="predicted"/>